<dbReference type="Pfam" id="PF00096">
    <property type="entry name" value="zf-C2H2"/>
    <property type="match status" value="3"/>
</dbReference>
<dbReference type="Proteomes" id="UP001642483">
    <property type="component" value="Unassembled WGS sequence"/>
</dbReference>
<feature type="domain" description="C2H2-type" evidence="3">
    <location>
        <begin position="349"/>
        <end position="376"/>
    </location>
</feature>
<dbReference type="PROSITE" id="PS00028">
    <property type="entry name" value="ZINC_FINGER_C2H2_1"/>
    <property type="match status" value="3"/>
</dbReference>
<feature type="region of interest" description="Disordered" evidence="2">
    <location>
        <begin position="1"/>
        <end position="51"/>
    </location>
</feature>
<dbReference type="InterPro" id="IPR013087">
    <property type="entry name" value="Znf_C2H2_type"/>
</dbReference>
<feature type="domain" description="C2H2-type" evidence="3">
    <location>
        <begin position="321"/>
        <end position="348"/>
    </location>
</feature>
<reference evidence="4 5" key="1">
    <citation type="submission" date="2024-02" db="EMBL/GenBank/DDBJ databases">
        <authorList>
            <person name="Daric V."/>
            <person name="Darras S."/>
        </authorList>
    </citation>
    <scope>NUCLEOTIDE SEQUENCE [LARGE SCALE GENOMIC DNA]</scope>
</reference>
<feature type="region of interest" description="Disordered" evidence="2">
    <location>
        <begin position="130"/>
        <end position="150"/>
    </location>
</feature>
<evidence type="ECO:0000313" key="4">
    <source>
        <dbReference type="EMBL" id="CAK8671165.1"/>
    </source>
</evidence>
<evidence type="ECO:0000256" key="1">
    <source>
        <dbReference type="PROSITE-ProRule" id="PRU00042"/>
    </source>
</evidence>
<dbReference type="SUPFAM" id="SSF57667">
    <property type="entry name" value="beta-beta-alpha zinc fingers"/>
    <property type="match status" value="2"/>
</dbReference>
<feature type="compositionally biased region" description="Basic and acidic residues" evidence="2">
    <location>
        <begin position="1"/>
        <end position="17"/>
    </location>
</feature>
<proteinExistence type="predicted"/>
<keyword evidence="1" id="KW-0862">Zinc</keyword>
<comment type="caution">
    <text evidence="4">The sequence shown here is derived from an EMBL/GenBank/DDBJ whole genome shotgun (WGS) entry which is preliminary data.</text>
</comment>
<dbReference type="SMART" id="SM00355">
    <property type="entry name" value="ZnF_C2H2"/>
    <property type="match status" value="3"/>
</dbReference>
<feature type="compositionally biased region" description="Low complexity" evidence="2">
    <location>
        <begin position="29"/>
        <end position="50"/>
    </location>
</feature>
<dbReference type="InterPro" id="IPR050331">
    <property type="entry name" value="Zinc_finger"/>
</dbReference>
<feature type="compositionally biased region" description="Basic and acidic residues" evidence="2">
    <location>
        <begin position="139"/>
        <end position="150"/>
    </location>
</feature>
<organism evidence="4 5">
    <name type="scientific">Clavelina lepadiformis</name>
    <name type="common">Light-bulb sea squirt</name>
    <name type="synonym">Ascidia lepadiformis</name>
    <dbReference type="NCBI Taxonomy" id="159417"/>
    <lineage>
        <taxon>Eukaryota</taxon>
        <taxon>Metazoa</taxon>
        <taxon>Chordata</taxon>
        <taxon>Tunicata</taxon>
        <taxon>Ascidiacea</taxon>
        <taxon>Aplousobranchia</taxon>
        <taxon>Clavelinidae</taxon>
        <taxon>Clavelina</taxon>
    </lineage>
</organism>
<name>A0ABP0EUY3_CLALP</name>
<dbReference type="InterPro" id="IPR036236">
    <property type="entry name" value="Znf_C2H2_sf"/>
</dbReference>
<evidence type="ECO:0000256" key="2">
    <source>
        <dbReference type="SAM" id="MobiDB-lite"/>
    </source>
</evidence>
<evidence type="ECO:0000313" key="5">
    <source>
        <dbReference type="Proteomes" id="UP001642483"/>
    </source>
</evidence>
<dbReference type="Gene3D" id="3.30.160.60">
    <property type="entry name" value="Classic Zinc Finger"/>
    <property type="match status" value="3"/>
</dbReference>
<protein>
    <recommendedName>
        <fullName evidence="3">C2H2-type domain-containing protein</fullName>
    </recommendedName>
</protein>
<dbReference type="PANTHER" id="PTHR16515:SF59">
    <property type="entry name" value="PR DOMAIN ZINC FINGER PROTEIN 1"/>
    <property type="match status" value="1"/>
</dbReference>
<gene>
    <name evidence="4" type="ORF">CVLEPA_LOCUS182</name>
</gene>
<dbReference type="PANTHER" id="PTHR16515">
    <property type="entry name" value="PR DOMAIN ZINC FINGER PROTEIN"/>
    <property type="match status" value="1"/>
</dbReference>
<sequence>MQSEKMTKPENEKERKLSNFSIQSLLSRSVTSPTSDSGYSSSSPSPLHTSVDCYDEERTQQGDSEKIGEDFHPKTSVSSMPALVNPMLTMCYHHFLNTVNHAMLVQNPGAFPTISAGSWPRKMLPMTKSDSMSEFSFSEPEREHLSEEVKREHRHSLPPLNLGAALVPARFPPLPLAEELYANHLKQLLWQNALIASRVAPPQIKMRNTDEFSTSMRKNGASVDDKQHHQYSRSGCDEGRVSLTTREVGHVMVKSPESSSEDLISPTVWKKKTASGYKSLPYPLRKENGKIVYECNVCMKRFGQLSNLKVHLRVHTGERPFKCDTCGKGFTQLAHLQKHHLVHTGEKPHECAVCHKRFSSTSNLKTHMRLHASGDYVTDIGYPLSQTPDAAHVTKFHQSRTVPLRPWF</sequence>
<feature type="region of interest" description="Disordered" evidence="2">
    <location>
        <begin position="216"/>
        <end position="236"/>
    </location>
</feature>
<dbReference type="PROSITE" id="PS50157">
    <property type="entry name" value="ZINC_FINGER_C2H2_2"/>
    <property type="match status" value="3"/>
</dbReference>
<keyword evidence="1" id="KW-0479">Metal-binding</keyword>
<accession>A0ABP0EUY3</accession>
<keyword evidence="1" id="KW-0863">Zinc-finger</keyword>
<feature type="domain" description="C2H2-type" evidence="3">
    <location>
        <begin position="293"/>
        <end position="320"/>
    </location>
</feature>
<feature type="compositionally biased region" description="Polar residues" evidence="2">
    <location>
        <begin position="18"/>
        <end position="28"/>
    </location>
</feature>
<dbReference type="EMBL" id="CAWYQH010000001">
    <property type="protein sequence ID" value="CAK8671165.1"/>
    <property type="molecule type" value="Genomic_DNA"/>
</dbReference>
<evidence type="ECO:0000259" key="3">
    <source>
        <dbReference type="PROSITE" id="PS50157"/>
    </source>
</evidence>
<keyword evidence="5" id="KW-1185">Reference proteome</keyword>